<reference evidence="3" key="1">
    <citation type="submission" date="2023-04" db="EMBL/GenBank/DDBJ databases">
        <title>Phytophthora lilii NBRC 32176.</title>
        <authorList>
            <person name="Ichikawa N."/>
            <person name="Sato H."/>
            <person name="Tonouchi N."/>
        </authorList>
    </citation>
    <scope>NUCLEOTIDE SEQUENCE</scope>
    <source>
        <strain evidence="3">NBRC 32176</strain>
    </source>
</reference>
<feature type="region of interest" description="Disordered" evidence="1">
    <location>
        <begin position="533"/>
        <end position="574"/>
    </location>
</feature>
<feature type="compositionally biased region" description="Polar residues" evidence="1">
    <location>
        <begin position="450"/>
        <end position="473"/>
    </location>
</feature>
<organism evidence="3 4">
    <name type="scientific">Phytophthora lilii</name>
    <dbReference type="NCBI Taxonomy" id="2077276"/>
    <lineage>
        <taxon>Eukaryota</taxon>
        <taxon>Sar</taxon>
        <taxon>Stramenopiles</taxon>
        <taxon>Oomycota</taxon>
        <taxon>Peronosporomycetes</taxon>
        <taxon>Peronosporales</taxon>
        <taxon>Peronosporaceae</taxon>
        <taxon>Phytophthora</taxon>
    </lineage>
</organism>
<feature type="compositionally biased region" description="Polar residues" evidence="1">
    <location>
        <begin position="541"/>
        <end position="553"/>
    </location>
</feature>
<keyword evidence="4" id="KW-1185">Reference proteome</keyword>
<evidence type="ECO:0000313" key="3">
    <source>
        <dbReference type="EMBL" id="GMF10617.1"/>
    </source>
</evidence>
<dbReference type="Gene3D" id="2.30.42.10">
    <property type="match status" value="1"/>
</dbReference>
<evidence type="ECO:0000259" key="2">
    <source>
        <dbReference type="PROSITE" id="PS50106"/>
    </source>
</evidence>
<dbReference type="PROSITE" id="PS50106">
    <property type="entry name" value="PDZ"/>
    <property type="match status" value="1"/>
</dbReference>
<feature type="compositionally biased region" description="Polar residues" evidence="1">
    <location>
        <begin position="377"/>
        <end position="390"/>
    </location>
</feature>
<evidence type="ECO:0000313" key="4">
    <source>
        <dbReference type="Proteomes" id="UP001165083"/>
    </source>
</evidence>
<feature type="compositionally biased region" description="Polar residues" evidence="1">
    <location>
        <begin position="560"/>
        <end position="574"/>
    </location>
</feature>
<evidence type="ECO:0000256" key="1">
    <source>
        <dbReference type="SAM" id="MobiDB-lite"/>
    </source>
</evidence>
<dbReference type="InterPro" id="IPR036034">
    <property type="entry name" value="PDZ_sf"/>
</dbReference>
<dbReference type="SUPFAM" id="SSF50156">
    <property type="entry name" value="PDZ domain-like"/>
    <property type="match status" value="1"/>
</dbReference>
<feature type="compositionally biased region" description="Low complexity" evidence="1">
    <location>
        <begin position="204"/>
        <end position="248"/>
    </location>
</feature>
<dbReference type="Proteomes" id="UP001165083">
    <property type="component" value="Unassembled WGS sequence"/>
</dbReference>
<feature type="compositionally biased region" description="Polar residues" evidence="1">
    <location>
        <begin position="404"/>
        <end position="413"/>
    </location>
</feature>
<dbReference type="InterPro" id="IPR001478">
    <property type="entry name" value="PDZ"/>
</dbReference>
<gene>
    <name evidence="3" type="ORF">Plil01_000140000</name>
</gene>
<comment type="caution">
    <text evidence="3">The sequence shown here is derived from an EMBL/GenBank/DDBJ whole genome shotgun (WGS) entry which is preliminary data.</text>
</comment>
<feature type="domain" description="PDZ" evidence="2">
    <location>
        <begin position="152"/>
        <end position="201"/>
    </location>
</feature>
<accession>A0A9W6TA62</accession>
<dbReference type="OrthoDB" id="165498at2759"/>
<sequence>MVDAEAQTEPPVPQDALLGVRVRKSFGARAFWGTVAGCYWVAGGLFYKVSFDDGDVDILSADEVLQDAQQAKKHQRDNPQAQQARAPAADAYLAAMRQHRLKRKREDAARSLPPNVRQVQLWGQRLYASIFTNDKNETFIQDMPRTEDGDVGEMEATGQVQVGDMILAVNNTRALGLPSNDLAELIRKPKRPITLTLYRPQRLQQAQQEEPTATPTTAQTQENSSTHVQPPTATQSPTPTSQVQQPAQPVQPPAPASTHAPIPQSFLVRPPVFSHATSTAQALARQWTQQPNTSVPQQQTALSTKEIIRQRVVQNATVLAAARQSGYTAGYPLAPGSVAPTSTQNASAARSAAYSSYPDQYIQRIVSLASTRVQVPASTRPNYQHQTSASARRIPRTGPLYGQHAQQVQATRQSSDHTRPRAPLATSASSNGVRSSGSIPSQNELVRRPVSSQPPSASQNVASNSQPNSTGESTSDRSSADSAPRGIPPAHSSIRSLTSFPEGMFRASSAASMLNSLGVVAIADLAKTDPPAAKRAMHAATSRTSFMTPSGASSEKDTTAAASEVSQSTSFLSPSGISAEKNAAAKEPVAESASHSMSFLSPNDFNVESSTPSRASANSTIESAEVQSNVSLVSVMIFRRRLYLTLGLQGTLIAVTSFVPDEKGNPGEVEASGKVFLGDILVRINSTLISSGMTPTHVASIVNSTSRPMTLWFERASWDALTGRE</sequence>
<protein>
    <submittedName>
        <fullName evidence="3">Unnamed protein product</fullName>
    </submittedName>
</protein>
<name>A0A9W6TA62_9STRA</name>
<feature type="region of interest" description="Disordered" evidence="1">
    <location>
        <begin position="197"/>
        <end position="262"/>
    </location>
</feature>
<dbReference type="AlphaFoldDB" id="A0A9W6TA62"/>
<dbReference type="EMBL" id="BSXW01000050">
    <property type="protein sequence ID" value="GMF10617.1"/>
    <property type="molecule type" value="Genomic_DNA"/>
</dbReference>
<feature type="region of interest" description="Disordered" evidence="1">
    <location>
        <begin position="377"/>
        <end position="495"/>
    </location>
</feature>
<feature type="compositionally biased region" description="Low complexity" evidence="1">
    <location>
        <begin position="427"/>
        <end position="441"/>
    </location>
</feature>
<dbReference type="SMART" id="SM00228">
    <property type="entry name" value="PDZ"/>
    <property type="match status" value="2"/>
</dbReference>
<proteinExistence type="predicted"/>